<evidence type="ECO:0000313" key="4">
    <source>
        <dbReference type="EMBL" id="MPQ44208.1"/>
    </source>
</evidence>
<dbReference type="InterPro" id="IPR029044">
    <property type="entry name" value="Nucleotide-diphossugar_trans"/>
</dbReference>
<dbReference type="InterPro" id="IPR001173">
    <property type="entry name" value="Glyco_trans_2-like"/>
</dbReference>
<dbReference type="CDD" id="cd00761">
    <property type="entry name" value="Glyco_tranf_GTA_type"/>
    <property type="match status" value="1"/>
</dbReference>
<organism evidence="4 5">
    <name type="scientific">Clostridium tarantellae</name>
    <dbReference type="NCBI Taxonomy" id="39493"/>
    <lineage>
        <taxon>Bacteria</taxon>
        <taxon>Bacillati</taxon>
        <taxon>Bacillota</taxon>
        <taxon>Clostridia</taxon>
        <taxon>Eubacteriales</taxon>
        <taxon>Clostridiaceae</taxon>
        <taxon>Clostridium</taxon>
    </lineage>
</organism>
<dbReference type="GO" id="GO:0016757">
    <property type="term" value="F:glycosyltransferase activity"/>
    <property type="evidence" value="ECO:0007669"/>
    <property type="project" value="UniProtKB-KW"/>
</dbReference>
<dbReference type="Gene3D" id="3.90.550.10">
    <property type="entry name" value="Spore Coat Polysaccharide Biosynthesis Protein SpsA, Chain A"/>
    <property type="match status" value="1"/>
</dbReference>
<protein>
    <submittedName>
        <fullName evidence="4">Glycosyltransferase</fullName>
    </submittedName>
</protein>
<proteinExistence type="predicted"/>
<dbReference type="EMBL" id="WHJC01000168">
    <property type="protein sequence ID" value="MPQ44208.1"/>
    <property type="molecule type" value="Genomic_DNA"/>
</dbReference>
<dbReference type="Proteomes" id="UP000430345">
    <property type="component" value="Unassembled WGS sequence"/>
</dbReference>
<evidence type="ECO:0000256" key="2">
    <source>
        <dbReference type="ARBA" id="ARBA00022679"/>
    </source>
</evidence>
<dbReference type="AlphaFoldDB" id="A0A6I1MP06"/>
<evidence type="ECO:0000313" key="5">
    <source>
        <dbReference type="Proteomes" id="UP000430345"/>
    </source>
</evidence>
<evidence type="ECO:0000259" key="3">
    <source>
        <dbReference type="Pfam" id="PF00535"/>
    </source>
</evidence>
<feature type="domain" description="Glycosyltransferase 2-like" evidence="3">
    <location>
        <begin position="5"/>
        <end position="166"/>
    </location>
</feature>
<dbReference type="RefSeq" id="WP_152890484.1">
    <property type="nucleotide sequence ID" value="NZ_WHJC01000168.1"/>
</dbReference>
<dbReference type="SUPFAM" id="SSF53448">
    <property type="entry name" value="Nucleotide-diphospho-sugar transferases"/>
    <property type="match status" value="1"/>
</dbReference>
<dbReference type="PANTHER" id="PTHR22916">
    <property type="entry name" value="GLYCOSYLTRANSFERASE"/>
    <property type="match status" value="1"/>
</dbReference>
<dbReference type="PANTHER" id="PTHR22916:SF51">
    <property type="entry name" value="GLYCOSYLTRANSFERASE EPSH-RELATED"/>
    <property type="match status" value="1"/>
</dbReference>
<keyword evidence="1" id="KW-0328">Glycosyltransferase</keyword>
<reference evidence="4 5" key="1">
    <citation type="submission" date="2019-10" db="EMBL/GenBank/DDBJ databases">
        <title>The Genome Sequence of Clostridium tarantellae Isolated from Fish Brain.</title>
        <authorList>
            <person name="Bano L."/>
            <person name="Kiel M."/>
            <person name="Sales G."/>
            <person name="Doxey A.C."/>
            <person name="Mansfield M.J."/>
            <person name="Schiavone M."/>
            <person name="Rossetto O."/>
            <person name="Pirazzini M."/>
            <person name="Dobrindt U."/>
            <person name="Montecucco C."/>
        </authorList>
    </citation>
    <scope>NUCLEOTIDE SEQUENCE [LARGE SCALE GENOMIC DNA]</scope>
    <source>
        <strain evidence="4 5">DSM 3997</strain>
    </source>
</reference>
<dbReference type="OrthoDB" id="9807674at2"/>
<name>A0A6I1MP06_9CLOT</name>
<dbReference type="Pfam" id="PF00535">
    <property type="entry name" value="Glycos_transf_2"/>
    <property type="match status" value="1"/>
</dbReference>
<gene>
    <name evidence="4" type="ORF">GBZ86_10580</name>
</gene>
<accession>A0A6I1MP06</accession>
<comment type="caution">
    <text evidence="4">The sequence shown here is derived from an EMBL/GenBank/DDBJ whole genome shotgun (WGS) entry which is preliminary data.</text>
</comment>
<evidence type="ECO:0000256" key="1">
    <source>
        <dbReference type="ARBA" id="ARBA00022676"/>
    </source>
</evidence>
<keyword evidence="5" id="KW-1185">Reference proteome</keyword>
<sequence length="328" mass="39098">MIDISVIVPVYNIEDYIDKCIKSIQNQDLHNIEIIIINDGSKDKSIKVIKELAKEDNRIIIIDKKNEGVSVARNCGLKLAKGKYVLFVDGDDWLKENCLKTLYTIAERNNLDILNFDFIETYYNGRSTEINGTYFDNINKSEYIKKCLLNQVSAAVWGKLIRKNILEKNNLKFNENLSYGEDMLMSIKLAIFSNRISKINKKYYYYYQRTDSTIHSLNKKVYDVSKAVEEIKKMLYKNNLMNEYKEEYEFFNYIHNYFYRVITTYPSNEIHFDLNKLWKEQNITIKNNKFYNRFYNELANTTKLKIKLYDLNYNIGKVYSIFIEKLKR</sequence>
<keyword evidence="2 4" id="KW-0808">Transferase</keyword>